<evidence type="ECO:0000256" key="1">
    <source>
        <dbReference type="SAM" id="MobiDB-lite"/>
    </source>
</evidence>
<reference evidence="3" key="1">
    <citation type="journal article" date="2020" name="J. ISSAAS">
        <title>Lactobacilli and other gastrointestinal microbiota of Peromyscus leucopus, reservoir host for agents of Lyme disease and other zoonoses in North America.</title>
        <authorList>
            <person name="Milovic A."/>
            <person name="Bassam K."/>
            <person name="Shao H."/>
            <person name="Chatzistamou I."/>
            <person name="Tufts D.M."/>
            <person name="Diuk-Wasser M."/>
            <person name="Barbour A.G."/>
        </authorList>
    </citation>
    <scope>NUCLEOTIDE SEQUENCE</scope>
    <source>
        <strain evidence="3">LL50</strain>
    </source>
</reference>
<evidence type="ECO:0000259" key="2">
    <source>
        <dbReference type="Pfam" id="PF10145"/>
    </source>
</evidence>
<dbReference type="Pfam" id="PF10145">
    <property type="entry name" value="PhageMin_Tail"/>
    <property type="match status" value="1"/>
</dbReference>
<protein>
    <recommendedName>
        <fullName evidence="2">Phage tail tape measure protein domain-containing protein</fullName>
    </recommendedName>
</protein>
<proteinExistence type="predicted"/>
<feature type="region of interest" description="Disordered" evidence="1">
    <location>
        <begin position="437"/>
        <end position="456"/>
    </location>
</feature>
<evidence type="ECO:0000313" key="3">
    <source>
        <dbReference type="EMBL" id="QGT51316.1"/>
    </source>
</evidence>
<gene>
    <name evidence="3" type="ORF">Unknown280_0080</name>
</gene>
<dbReference type="InterPro" id="IPR010090">
    <property type="entry name" value="Phage_tape_meas"/>
</dbReference>
<accession>A0A650EP22</accession>
<dbReference type="NCBIfam" id="TIGR01760">
    <property type="entry name" value="tape_meas_TP901"/>
    <property type="match status" value="1"/>
</dbReference>
<dbReference type="AlphaFoldDB" id="A0A650EP22"/>
<feature type="domain" description="Phage tail tape measure protein" evidence="2">
    <location>
        <begin position="136"/>
        <end position="294"/>
    </location>
</feature>
<dbReference type="EMBL" id="MN577574">
    <property type="protein sequence ID" value="QGT51316.1"/>
    <property type="molecule type" value="Genomic_DNA"/>
</dbReference>
<organism evidence="3">
    <name type="scientific">uncultured Spirochaetaceae bacterium</name>
    <dbReference type="NCBI Taxonomy" id="201186"/>
    <lineage>
        <taxon>Bacteria</taxon>
        <taxon>Pseudomonadati</taxon>
        <taxon>Spirochaetota</taxon>
        <taxon>Spirochaetia</taxon>
        <taxon>Spirochaetales</taxon>
        <taxon>Spirochaetaceae</taxon>
        <taxon>environmental samples</taxon>
    </lineage>
</organism>
<sequence>MSSEIKTGVLLTLKDKFSQGIKSAGSAAQNFASGAMKAVQGVDKAFSGLGTAAGALGVSLSVGAAARDLISLDNRLTRIGLTADASAEQVAKLKQEVFDAATDSKIKIDTTGITEALDVVMTKTGDIRYVEDNIRNIAVAMQATGESGEAIGSVFSEFQKYGYSAGQITKLMDDMVKQGDQGAFTFGKFAQLGSTVISAYAPIGTAPENLKKANAAMQILMAGTKNENIAATALESTMAELSDPTKQQKLRSIGVSVRDSEGNFRDFNDIMKDVLDATKKFGGGNTDFLGNIFGQTSMRAIRAYDAFYGKMFPNLMELGDTMGAMEAKSARMAGTLAANLQQVKTSFLAFADSNLTKPLEQLSNALNYLAENPERYKKVFTGIAAGIGAIAAVKGIAGVANLIGSLKNLKSGKLDISAGSAGGMGIPVHVTNWGGREGSSLLSGTQGNGAGASPAGNTNAGANSFINKNASWQGMKGAASQAVNGLTAKQYAAGGATSGIGAAMVAIPKMMGELGEIKNDETLSDKEKSVKKGGAIGDATGTVIGATAGGVAGVAAGAAVGAAVGSVVPVLGTAVGALVGAGIGALGGWLGGKAGRAIGEGIGGAVAGNEEIGIPTSILPPQITSQSEPYLGQATDVSGEVGMKLSIDISGDKPKVTESSMSTLSGGRIKYQLGSTEVSRSMQ</sequence>
<name>A0A650EP22_9SPIO</name>